<dbReference type="PANTHER" id="PTHR42928">
    <property type="entry name" value="TRICARBOXYLATE-BINDING PROTEIN"/>
    <property type="match status" value="1"/>
</dbReference>
<dbReference type="Gene3D" id="3.40.190.10">
    <property type="entry name" value="Periplasmic binding protein-like II"/>
    <property type="match status" value="1"/>
</dbReference>
<accession>A0ABV9QD89</accession>
<evidence type="ECO:0000313" key="4">
    <source>
        <dbReference type="Proteomes" id="UP001596001"/>
    </source>
</evidence>
<dbReference type="Gene3D" id="3.40.190.150">
    <property type="entry name" value="Bordetella uptake gene, domain 1"/>
    <property type="match status" value="1"/>
</dbReference>
<comment type="caution">
    <text evidence="3">The sequence shown here is derived from an EMBL/GenBank/DDBJ whole genome shotgun (WGS) entry which is preliminary data.</text>
</comment>
<evidence type="ECO:0000313" key="3">
    <source>
        <dbReference type="EMBL" id="MFC4789506.1"/>
    </source>
</evidence>
<dbReference type="InterPro" id="IPR042100">
    <property type="entry name" value="Bug_dom1"/>
</dbReference>
<name>A0ABV9QD89_9BURK</name>
<evidence type="ECO:0000256" key="1">
    <source>
        <dbReference type="ARBA" id="ARBA00006987"/>
    </source>
</evidence>
<organism evidence="3 4">
    <name type="scientific">Giesbergeria sinuosa</name>
    <dbReference type="NCBI Taxonomy" id="80883"/>
    <lineage>
        <taxon>Bacteria</taxon>
        <taxon>Pseudomonadati</taxon>
        <taxon>Pseudomonadota</taxon>
        <taxon>Betaproteobacteria</taxon>
        <taxon>Burkholderiales</taxon>
        <taxon>Comamonadaceae</taxon>
        <taxon>Giesbergeria</taxon>
    </lineage>
</organism>
<keyword evidence="2" id="KW-0732">Signal</keyword>
<gene>
    <name evidence="3" type="ORF">ACFO6X_11005</name>
</gene>
<protein>
    <submittedName>
        <fullName evidence="3">Bug family tripartite tricarboxylate transporter substrate binding protein</fullName>
    </submittedName>
</protein>
<proteinExistence type="inferred from homology"/>
<sequence length="321" mass="34114">MQRKHFISSLLGLALAAGTFSASAQQKPIEWVVGYAAGGGSDVVARTIAEEMGKSMGRSIVVTNKPGAGTNIAAEYTARSKDYGNTLFTADFATLAANPTLFSKLAYNAEKDFQPVGLLVRFPLFLVVSNNVPANNLKEFTAWAKSQPEGVNWASVGLGSPHHLVGELFREQSGLKLTHVPYKGAAPAIQDVIGGQVSAMWVESSTAYPFLNGKKVKAIGVASPQRVPTMPDVPTIHEQGIKGFEGYAWQGLVVPTGTSKEATGQFSQALQSALGSTPVKAKLQALGVEPMPGTAEHMATFSRNEREKWGKIITKVGVKLD</sequence>
<keyword evidence="4" id="KW-1185">Reference proteome</keyword>
<dbReference type="Proteomes" id="UP001596001">
    <property type="component" value="Unassembled WGS sequence"/>
</dbReference>
<dbReference type="SUPFAM" id="SSF53850">
    <property type="entry name" value="Periplasmic binding protein-like II"/>
    <property type="match status" value="1"/>
</dbReference>
<dbReference type="RefSeq" id="WP_382432951.1">
    <property type="nucleotide sequence ID" value="NZ_JBHSHJ010000008.1"/>
</dbReference>
<dbReference type="PIRSF" id="PIRSF017082">
    <property type="entry name" value="YflP"/>
    <property type="match status" value="1"/>
</dbReference>
<dbReference type="EMBL" id="JBHSHJ010000008">
    <property type="protein sequence ID" value="MFC4789506.1"/>
    <property type="molecule type" value="Genomic_DNA"/>
</dbReference>
<feature type="chain" id="PRO_5047421398" evidence="2">
    <location>
        <begin position="25"/>
        <end position="321"/>
    </location>
</feature>
<evidence type="ECO:0000256" key="2">
    <source>
        <dbReference type="SAM" id="SignalP"/>
    </source>
</evidence>
<feature type="signal peptide" evidence="2">
    <location>
        <begin position="1"/>
        <end position="24"/>
    </location>
</feature>
<dbReference type="PANTHER" id="PTHR42928:SF5">
    <property type="entry name" value="BLR1237 PROTEIN"/>
    <property type="match status" value="1"/>
</dbReference>
<dbReference type="InterPro" id="IPR005064">
    <property type="entry name" value="BUG"/>
</dbReference>
<dbReference type="Pfam" id="PF03401">
    <property type="entry name" value="TctC"/>
    <property type="match status" value="1"/>
</dbReference>
<dbReference type="CDD" id="cd07012">
    <property type="entry name" value="PBP2_Bug_TTT"/>
    <property type="match status" value="1"/>
</dbReference>
<comment type="similarity">
    <text evidence="1">Belongs to the UPF0065 (bug) family.</text>
</comment>
<reference evidence="4" key="1">
    <citation type="journal article" date="2019" name="Int. J. Syst. Evol. Microbiol.">
        <title>The Global Catalogue of Microorganisms (GCM) 10K type strain sequencing project: providing services to taxonomists for standard genome sequencing and annotation.</title>
        <authorList>
            <consortium name="The Broad Institute Genomics Platform"/>
            <consortium name="The Broad Institute Genome Sequencing Center for Infectious Disease"/>
            <person name="Wu L."/>
            <person name="Ma J."/>
        </authorList>
    </citation>
    <scope>NUCLEOTIDE SEQUENCE [LARGE SCALE GENOMIC DNA]</scope>
    <source>
        <strain evidence="4">CCUG 49452</strain>
    </source>
</reference>